<proteinExistence type="predicted"/>
<organism evidence="2 3">
    <name type="scientific">Chlorogloeopsis fritschii PCC 6912</name>
    <dbReference type="NCBI Taxonomy" id="211165"/>
    <lineage>
        <taxon>Bacteria</taxon>
        <taxon>Bacillati</taxon>
        <taxon>Cyanobacteriota</taxon>
        <taxon>Cyanophyceae</taxon>
        <taxon>Nostocales</taxon>
        <taxon>Chlorogloeopsidaceae</taxon>
        <taxon>Chlorogloeopsis</taxon>
    </lineage>
</organism>
<name>A0A3S0Y5I5_CHLFR</name>
<accession>A0A3S0Y5I5</accession>
<sequence length="52" mass="6002">MPTVYLKGGDSIQVSIESLEDYLYDNQDRIETRRKKLRREPVDSATPSTNSK</sequence>
<feature type="region of interest" description="Disordered" evidence="1">
    <location>
        <begin position="33"/>
        <end position="52"/>
    </location>
</feature>
<evidence type="ECO:0000256" key="1">
    <source>
        <dbReference type="SAM" id="MobiDB-lite"/>
    </source>
</evidence>
<dbReference type="AlphaFoldDB" id="A0A3S0Y5I5"/>
<dbReference type="EMBL" id="RSCJ01000018">
    <property type="protein sequence ID" value="RUR77027.1"/>
    <property type="molecule type" value="Genomic_DNA"/>
</dbReference>
<gene>
    <name evidence="2" type="ORF">PCC6912_39860</name>
</gene>
<keyword evidence="3" id="KW-1185">Reference proteome</keyword>
<comment type="caution">
    <text evidence="2">The sequence shown here is derived from an EMBL/GenBank/DDBJ whole genome shotgun (WGS) entry which is preliminary data.</text>
</comment>
<protein>
    <submittedName>
        <fullName evidence="2">Uncharacterized protein</fullName>
    </submittedName>
</protein>
<reference evidence="2 3" key="1">
    <citation type="journal article" date="2019" name="Genome Biol. Evol.">
        <title>Day and night: Metabolic profiles and evolutionary relationships of six axenic non-marine cyanobacteria.</title>
        <authorList>
            <person name="Will S.E."/>
            <person name="Henke P."/>
            <person name="Boedeker C."/>
            <person name="Huang S."/>
            <person name="Brinkmann H."/>
            <person name="Rohde M."/>
            <person name="Jarek M."/>
            <person name="Friedl T."/>
            <person name="Seufert S."/>
            <person name="Schumacher M."/>
            <person name="Overmann J."/>
            <person name="Neumann-Schaal M."/>
            <person name="Petersen J."/>
        </authorList>
    </citation>
    <scope>NUCLEOTIDE SEQUENCE [LARGE SCALE GENOMIC DNA]</scope>
    <source>
        <strain evidence="2 3">PCC 6912</strain>
    </source>
</reference>
<evidence type="ECO:0000313" key="2">
    <source>
        <dbReference type="EMBL" id="RUR77027.1"/>
    </source>
</evidence>
<dbReference type="Proteomes" id="UP000268857">
    <property type="component" value="Unassembled WGS sequence"/>
</dbReference>
<dbReference type="RefSeq" id="WP_016873385.1">
    <property type="nucleotide sequence ID" value="NZ_AJLN01000043.1"/>
</dbReference>
<evidence type="ECO:0000313" key="3">
    <source>
        <dbReference type="Proteomes" id="UP000268857"/>
    </source>
</evidence>